<protein>
    <submittedName>
        <fullName evidence="2">Uncharacterized protein</fullName>
    </submittedName>
</protein>
<keyword evidence="3" id="KW-1185">Reference proteome</keyword>
<name>A0A3N4HMH5_ASCIM</name>
<reference evidence="2 3" key="1">
    <citation type="journal article" date="2018" name="Nat. Ecol. Evol.">
        <title>Pezizomycetes genomes reveal the molecular basis of ectomycorrhizal truffle lifestyle.</title>
        <authorList>
            <person name="Murat C."/>
            <person name="Payen T."/>
            <person name="Noel B."/>
            <person name="Kuo A."/>
            <person name="Morin E."/>
            <person name="Chen J."/>
            <person name="Kohler A."/>
            <person name="Krizsan K."/>
            <person name="Balestrini R."/>
            <person name="Da Silva C."/>
            <person name="Montanini B."/>
            <person name="Hainaut M."/>
            <person name="Levati E."/>
            <person name="Barry K.W."/>
            <person name="Belfiori B."/>
            <person name="Cichocki N."/>
            <person name="Clum A."/>
            <person name="Dockter R.B."/>
            <person name="Fauchery L."/>
            <person name="Guy J."/>
            <person name="Iotti M."/>
            <person name="Le Tacon F."/>
            <person name="Lindquist E.A."/>
            <person name="Lipzen A."/>
            <person name="Malagnac F."/>
            <person name="Mello A."/>
            <person name="Molinier V."/>
            <person name="Miyauchi S."/>
            <person name="Poulain J."/>
            <person name="Riccioni C."/>
            <person name="Rubini A."/>
            <person name="Sitrit Y."/>
            <person name="Splivallo R."/>
            <person name="Traeger S."/>
            <person name="Wang M."/>
            <person name="Zifcakova L."/>
            <person name="Wipf D."/>
            <person name="Zambonelli A."/>
            <person name="Paolocci F."/>
            <person name="Nowrousian M."/>
            <person name="Ottonello S."/>
            <person name="Baldrian P."/>
            <person name="Spatafora J.W."/>
            <person name="Henrissat B."/>
            <person name="Nagy L.G."/>
            <person name="Aury J.M."/>
            <person name="Wincker P."/>
            <person name="Grigoriev I.V."/>
            <person name="Bonfante P."/>
            <person name="Martin F.M."/>
        </authorList>
    </citation>
    <scope>NUCLEOTIDE SEQUENCE [LARGE SCALE GENOMIC DNA]</scope>
    <source>
        <strain evidence="2 3">RN42</strain>
    </source>
</reference>
<gene>
    <name evidence="2" type="ORF">BJ508DRAFT_314152</name>
</gene>
<proteinExistence type="predicted"/>
<dbReference type="EMBL" id="ML119835">
    <property type="protein sequence ID" value="RPA73050.1"/>
    <property type="molecule type" value="Genomic_DNA"/>
</dbReference>
<sequence>MDATDKKDVRKESLPKLYEKYEDYDRRIVGTQYQLDHPEENESWRELGLRAKWEETIHDMVPIREEFREKIELLGGEVPASQVALLAQKKREESQSAAEASSAQTSATSDPVKEDGVLIDRETVEDETDSTFPAITIQSSEPQEGVGKEPIVQQRCLLSPASAQYLHPFSTSKRAPHSGDTRSLAGQTRANLIRSLAHHKVSGNLMVLVSRWFGSFSVDEDNLPNNVACLRSLRELRAAEVARTEEWRNGKRSSEKEQQKLDVVDGESVAVAEIDLAQMRWSNG</sequence>
<accession>A0A3N4HMH5</accession>
<feature type="region of interest" description="Disordered" evidence="1">
    <location>
        <begin position="94"/>
        <end position="116"/>
    </location>
</feature>
<organism evidence="2 3">
    <name type="scientific">Ascobolus immersus RN42</name>
    <dbReference type="NCBI Taxonomy" id="1160509"/>
    <lineage>
        <taxon>Eukaryota</taxon>
        <taxon>Fungi</taxon>
        <taxon>Dikarya</taxon>
        <taxon>Ascomycota</taxon>
        <taxon>Pezizomycotina</taxon>
        <taxon>Pezizomycetes</taxon>
        <taxon>Pezizales</taxon>
        <taxon>Ascobolaceae</taxon>
        <taxon>Ascobolus</taxon>
    </lineage>
</organism>
<evidence type="ECO:0000313" key="3">
    <source>
        <dbReference type="Proteomes" id="UP000275078"/>
    </source>
</evidence>
<evidence type="ECO:0000313" key="2">
    <source>
        <dbReference type="EMBL" id="RPA73050.1"/>
    </source>
</evidence>
<feature type="compositionally biased region" description="Low complexity" evidence="1">
    <location>
        <begin position="95"/>
        <end position="109"/>
    </location>
</feature>
<dbReference type="AlphaFoldDB" id="A0A3N4HMH5"/>
<dbReference type="Proteomes" id="UP000275078">
    <property type="component" value="Unassembled WGS sequence"/>
</dbReference>
<evidence type="ECO:0000256" key="1">
    <source>
        <dbReference type="SAM" id="MobiDB-lite"/>
    </source>
</evidence>